<keyword evidence="1" id="KW-0378">Hydrolase</keyword>
<dbReference type="Proteomes" id="UP000298493">
    <property type="component" value="Unassembled WGS sequence"/>
</dbReference>
<evidence type="ECO:0000313" key="6">
    <source>
        <dbReference type="Proteomes" id="UP000298493"/>
    </source>
</evidence>
<evidence type="ECO:0000256" key="1">
    <source>
        <dbReference type="ARBA" id="ARBA00022801"/>
    </source>
</evidence>
<feature type="signal peptide" evidence="4">
    <location>
        <begin position="1"/>
        <end position="17"/>
    </location>
</feature>
<dbReference type="SMART" id="SM01110">
    <property type="entry name" value="Cutinase"/>
    <property type="match status" value="1"/>
</dbReference>
<evidence type="ECO:0000313" key="5">
    <source>
        <dbReference type="EMBL" id="TID22151.1"/>
    </source>
</evidence>
<comment type="caution">
    <text evidence="5">The sequence shown here is derived from an EMBL/GenBank/DDBJ whole genome shotgun (WGS) entry which is preliminary data.</text>
</comment>
<dbReference type="SUPFAM" id="SSF53474">
    <property type="entry name" value="alpha/beta-Hydrolases"/>
    <property type="match status" value="1"/>
</dbReference>
<gene>
    <name evidence="5" type="ORF">E6O75_ATG10945</name>
</gene>
<dbReference type="InterPro" id="IPR000675">
    <property type="entry name" value="Cutinase/axe"/>
</dbReference>
<reference evidence="5 6" key="1">
    <citation type="submission" date="2019-04" db="EMBL/GenBank/DDBJ databases">
        <title>High contiguity whole genome sequence and gene annotation resource for two Venturia nashicola isolates.</title>
        <authorList>
            <person name="Prokchorchik M."/>
            <person name="Won K."/>
            <person name="Lee Y."/>
            <person name="Choi E.D."/>
            <person name="Segonzac C."/>
            <person name="Sohn K.H."/>
        </authorList>
    </citation>
    <scope>NUCLEOTIDE SEQUENCE [LARGE SCALE GENOMIC DNA]</scope>
    <source>
        <strain evidence="5 6">PRI2</strain>
    </source>
</reference>
<dbReference type="STRING" id="86259.A0A4Z1PBF7"/>
<feature type="chain" id="PRO_5021197298" evidence="4">
    <location>
        <begin position="18"/>
        <end position="337"/>
    </location>
</feature>
<dbReference type="EMBL" id="SNSC02000008">
    <property type="protein sequence ID" value="TID22151.1"/>
    <property type="molecule type" value="Genomic_DNA"/>
</dbReference>
<dbReference type="PANTHER" id="PTHR33630:SF9">
    <property type="entry name" value="CUTINASE 4"/>
    <property type="match status" value="1"/>
</dbReference>
<dbReference type="InterPro" id="IPR029058">
    <property type="entry name" value="AB_hydrolase_fold"/>
</dbReference>
<name>A0A4Z1PBF7_9PEZI</name>
<dbReference type="Pfam" id="PF01083">
    <property type="entry name" value="Cutinase"/>
    <property type="match status" value="1"/>
</dbReference>
<keyword evidence="4" id="KW-0732">Signal</keyword>
<dbReference type="AlphaFoldDB" id="A0A4Z1PBF7"/>
<proteinExistence type="predicted"/>
<protein>
    <submittedName>
        <fullName evidence="5">Acetylxylan esterase protein</fullName>
    </submittedName>
</protein>
<dbReference type="GO" id="GO:0052689">
    <property type="term" value="F:carboxylic ester hydrolase activity"/>
    <property type="evidence" value="ECO:0007669"/>
    <property type="project" value="UniProtKB-ARBA"/>
</dbReference>
<sequence length="337" mass="35386">MLRPFLLQAALLSAVMGAPLPFNAYSEPFPDRVEGKLVQRQASSCPPSHLIIARGSLEPQGPGQLMAMANKIIAGTPGTTIEAVVYPATIENYGASSGNGTAAVAEMLSSFVQKCPNSKLALLGYSQGAQIIGDAVAGGGIQGVSSINPPIRADISSVIDAMVFYGDPRHNAVATYNVGTADKDGIFTRPTNQTLNTFSEKLQSYCNTNDPFCAQGNDIAVHLNYPQEFDDAAAAFVNKRFQSQQALAKAQGAPAPDSPPTPAQADPVPPAATLVRPEINSQPANSTATTAAISLEKTVGTPWAFAMKSVLGSEVVKRRERNAGIPKNALFEASKRM</sequence>
<evidence type="ECO:0000256" key="4">
    <source>
        <dbReference type="SAM" id="SignalP"/>
    </source>
</evidence>
<feature type="compositionally biased region" description="Pro residues" evidence="3">
    <location>
        <begin position="256"/>
        <end position="270"/>
    </location>
</feature>
<keyword evidence="6" id="KW-1185">Reference proteome</keyword>
<accession>A0A4Z1PBF7</accession>
<organism evidence="5 6">
    <name type="scientific">Venturia nashicola</name>
    <dbReference type="NCBI Taxonomy" id="86259"/>
    <lineage>
        <taxon>Eukaryota</taxon>
        <taxon>Fungi</taxon>
        <taxon>Dikarya</taxon>
        <taxon>Ascomycota</taxon>
        <taxon>Pezizomycotina</taxon>
        <taxon>Dothideomycetes</taxon>
        <taxon>Pleosporomycetidae</taxon>
        <taxon>Venturiales</taxon>
        <taxon>Venturiaceae</taxon>
        <taxon>Venturia</taxon>
    </lineage>
</organism>
<evidence type="ECO:0000256" key="3">
    <source>
        <dbReference type="SAM" id="MobiDB-lite"/>
    </source>
</evidence>
<dbReference type="PANTHER" id="PTHR33630">
    <property type="entry name" value="CUTINASE RV1984C-RELATED-RELATED"/>
    <property type="match status" value="1"/>
</dbReference>
<dbReference type="Gene3D" id="3.40.50.1820">
    <property type="entry name" value="alpha/beta hydrolase"/>
    <property type="match status" value="1"/>
</dbReference>
<keyword evidence="2" id="KW-1015">Disulfide bond</keyword>
<evidence type="ECO:0000256" key="2">
    <source>
        <dbReference type="ARBA" id="ARBA00023157"/>
    </source>
</evidence>
<feature type="region of interest" description="Disordered" evidence="3">
    <location>
        <begin position="247"/>
        <end position="270"/>
    </location>
</feature>